<name>A0A815HNE3_ADIRI</name>
<dbReference type="SUPFAM" id="SSF63829">
    <property type="entry name" value="Calcium-dependent phosphotriesterase"/>
    <property type="match status" value="1"/>
</dbReference>
<proteinExistence type="predicted"/>
<dbReference type="EMBL" id="CAJNOR010002903">
    <property type="protein sequence ID" value="CAF1354856.1"/>
    <property type="molecule type" value="Genomic_DNA"/>
</dbReference>
<dbReference type="Pfam" id="PF01436">
    <property type="entry name" value="NHL"/>
    <property type="match status" value="2"/>
</dbReference>
<dbReference type="AlphaFoldDB" id="A0A815HNE3"/>
<dbReference type="InterPro" id="IPR001258">
    <property type="entry name" value="NHL_repeat"/>
</dbReference>
<reference evidence="5" key="1">
    <citation type="submission" date="2021-02" db="EMBL/GenBank/DDBJ databases">
        <authorList>
            <person name="Nowell W R."/>
        </authorList>
    </citation>
    <scope>NUCLEOTIDE SEQUENCE</scope>
</reference>
<sequence>MGSGTETENLASARIPKFNEGTTWSKEGITVAGSKRWGTSLAHLNFPSYMYVDDDENVYITDYSNNRVVVWKDGATTGEMVIGEGAQIERSDRLRNPKDIILDKATDSFIIADEGNRRIAQWSRKNDSGIKTIIPDILASSIALDHEGYLYVCDYENHEVKRYKIGETTGVVVAGGHGKGAKLKHLSHPMCIFVDKEQSVYVSDWGNHRIVKWEKGAKVGQVVAGTNKYYSVDPESLADPFGLIVDEDRNVYVADWGKHRIVRWEPGAPKGTVIVGEGTMGNGSTQLSRPFGIAFDRRGNLYVSDFCNQRVQKFMINTPE</sequence>
<evidence type="ECO:0000256" key="2">
    <source>
        <dbReference type="ARBA" id="ARBA00022737"/>
    </source>
</evidence>
<accession>A0A815HNE3</accession>
<gene>
    <name evidence="5" type="ORF">XAT740_LOCUS31686</name>
</gene>
<evidence type="ECO:0000313" key="6">
    <source>
        <dbReference type="Proteomes" id="UP000663828"/>
    </source>
</evidence>
<keyword evidence="3" id="KW-0325">Glycoprotein</keyword>
<dbReference type="PANTHER" id="PTHR10680:SF14">
    <property type="entry name" value="PEPTIDYL-GLYCINE ALPHA-AMIDATING MONOOXYGENASE"/>
    <property type="match status" value="1"/>
</dbReference>
<keyword evidence="6" id="KW-1185">Reference proteome</keyword>
<evidence type="ECO:0008006" key="7">
    <source>
        <dbReference type="Google" id="ProtNLM"/>
    </source>
</evidence>
<dbReference type="CDD" id="cd05819">
    <property type="entry name" value="NHL"/>
    <property type="match status" value="1"/>
</dbReference>
<dbReference type="Gene3D" id="2.120.10.30">
    <property type="entry name" value="TolB, C-terminal domain"/>
    <property type="match status" value="2"/>
</dbReference>
<dbReference type="PROSITE" id="PS51125">
    <property type="entry name" value="NHL"/>
    <property type="match status" value="1"/>
</dbReference>
<dbReference type="InterPro" id="IPR011042">
    <property type="entry name" value="6-blade_b-propeller_TolB-like"/>
</dbReference>
<feature type="repeat" description="NHL" evidence="4">
    <location>
        <begin position="286"/>
        <end position="317"/>
    </location>
</feature>
<evidence type="ECO:0000256" key="4">
    <source>
        <dbReference type="PROSITE-ProRule" id="PRU00504"/>
    </source>
</evidence>
<dbReference type="PANTHER" id="PTHR10680">
    <property type="entry name" value="PEPTIDYL-GLYCINE ALPHA-AMIDATING MONOOXYGENASE"/>
    <property type="match status" value="1"/>
</dbReference>
<dbReference type="Proteomes" id="UP000663828">
    <property type="component" value="Unassembled WGS sequence"/>
</dbReference>
<keyword evidence="1" id="KW-0732">Signal</keyword>
<keyword evidence="2" id="KW-0677">Repeat</keyword>
<organism evidence="5 6">
    <name type="scientific">Adineta ricciae</name>
    <name type="common">Rotifer</name>
    <dbReference type="NCBI Taxonomy" id="249248"/>
    <lineage>
        <taxon>Eukaryota</taxon>
        <taxon>Metazoa</taxon>
        <taxon>Spiralia</taxon>
        <taxon>Gnathifera</taxon>
        <taxon>Rotifera</taxon>
        <taxon>Eurotatoria</taxon>
        <taxon>Bdelloidea</taxon>
        <taxon>Adinetida</taxon>
        <taxon>Adinetidae</taxon>
        <taxon>Adineta</taxon>
    </lineage>
</organism>
<evidence type="ECO:0000256" key="3">
    <source>
        <dbReference type="ARBA" id="ARBA00023180"/>
    </source>
</evidence>
<evidence type="ECO:0000256" key="1">
    <source>
        <dbReference type="ARBA" id="ARBA00022729"/>
    </source>
</evidence>
<comment type="caution">
    <text evidence="5">The sequence shown here is derived from an EMBL/GenBank/DDBJ whole genome shotgun (WGS) entry which is preliminary data.</text>
</comment>
<protein>
    <recommendedName>
        <fullName evidence="7">6-bladed beta-propeller</fullName>
    </recommendedName>
</protein>
<evidence type="ECO:0000313" key="5">
    <source>
        <dbReference type="EMBL" id="CAF1354856.1"/>
    </source>
</evidence>
<dbReference type="Gene3D" id="2.40.10.500">
    <property type="match status" value="1"/>
</dbReference>